<sequence>MNVAALGRYGGHTWPPADCMHRFLCPIIRSAYGASPRQILKILFPWTLLWTLLTDWRRATSLHRPYVSRCTWVQYIEAGKKECTTGRHAERSFWPLWQVTCHCVTYSSLTMWLALTVHKYYR</sequence>
<dbReference type="KEGG" id="hir:HETIRDRAFT_439051"/>
<evidence type="ECO:0000313" key="2">
    <source>
        <dbReference type="Proteomes" id="UP000030671"/>
    </source>
</evidence>
<protein>
    <submittedName>
        <fullName evidence="1">Uncharacterized protein</fullName>
    </submittedName>
</protein>
<dbReference type="AlphaFoldDB" id="W4KE98"/>
<dbReference type="EMBL" id="KI925456">
    <property type="protein sequence ID" value="ETW84177.1"/>
    <property type="molecule type" value="Genomic_DNA"/>
</dbReference>
<dbReference type="Proteomes" id="UP000030671">
    <property type="component" value="Unassembled WGS sequence"/>
</dbReference>
<evidence type="ECO:0000313" key="1">
    <source>
        <dbReference type="EMBL" id="ETW84177.1"/>
    </source>
</evidence>
<name>W4KE98_HETIT</name>
<gene>
    <name evidence="1" type="ORF">HETIRDRAFT_439051</name>
</gene>
<dbReference type="InParanoid" id="W4KE98"/>
<reference evidence="1 2" key="1">
    <citation type="journal article" date="2012" name="New Phytol.">
        <title>Insight into trade-off between wood decay and parasitism from the genome of a fungal forest pathogen.</title>
        <authorList>
            <person name="Olson A."/>
            <person name="Aerts A."/>
            <person name="Asiegbu F."/>
            <person name="Belbahri L."/>
            <person name="Bouzid O."/>
            <person name="Broberg A."/>
            <person name="Canback B."/>
            <person name="Coutinho P.M."/>
            <person name="Cullen D."/>
            <person name="Dalman K."/>
            <person name="Deflorio G."/>
            <person name="van Diepen L.T."/>
            <person name="Dunand C."/>
            <person name="Duplessis S."/>
            <person name="Durling M."/>
            <person name="Gonthier P."/>
            <person name="Grimwood J."/>
            <person name="Fossdal C.G."/>
            <person name="Hansson D."/>
            <person name="Henrissat B."/>
            <person name="Hietala A."/>
            <person name="Himmelstrand K."/>
            <person name="Hoffmeister D."/>
            <person name="Hogberg N."/>
            <person name="James T.Y."/>
            <person name="Karlsson M."/>
            <person name="Kohler A."/>
            <person name="Kues U."/>
            <person name="Lee Y.H."/>
            <person name="Lin Y.C."/>
            <person name="Lind M."/>
            <person name="Lindquist E."/>
            <person name="Lombard V."/>
            <person name="Lucas S."/>
            <person name="Lunden K."/>
            <person name="Morin E."/>
            <person name="Murat C."/>
            <person name="Park J."/>
            <person name="Raffaello T."/>
            <person name="Rouze P."/>
            <person name="Salamov A."/>
            <person name="Schmutz J."/>
            <person name="Solheim H."/>
            <person name="Stahlberg J."/>
            <person name="Velez H."/>
            <person name="de Vries R.P."/>
            <person name="Wiebenga A."/>
            <person name="Woodward S."/>
            <person name="Yakovlev I."/>
            <person name="Garbelotto M."/>
            <person name="Martin F."/>
            <person name="Grigoriev I.V."/>
            <person name="Stenlid J."/>
        </authorList>
    </citation>
    <scope>NUCLEOTIDE SEQUENCE [LARGE SCALE GENOMIC DNA]</scope>
    <source>
        <strain evidence="1 2">TC 32-1</strain>
    </source>
</reference>
<organism evidence="1 2">
    <name type="scientific">Heterobasidion irregulare (strain TC 32-1)</name>
    <dbReference type="NCBI Taxonomy" id="747525"/>
    <lineage>
        <taxon>Eukaryota</taxon>
        <taxon>Fungi</taxon>
        <taxon>Dikarya</taxon>
        <taxon>Basidiomycota</taxon>
        <taxon>Agaricomycotina</taxon>
        <taxon>Agaricomycetes</taxon>
        <taxon>Russulales</taxon>
        <taxon>Bondarzewiaceae</taxon>
        <taxon>Heterobasidion</taxon>
        <taxon>Heterobasidion annosum species complex</taxon>
    </lineage>
</organism>
<dbReference type="HOGENOM" id="CLU_2027031_0_0_1"/>
<dbReference type="RefSeq" id="XP_009543877.1">
    <property type="nucleotide sequence ID" value="XM_009545582.1"/>
</dbReference>
<dbReference type="GeneID" id="20675101"/>
<keyword evidence="2" id="KW-1185">Reference proteome</keyword>
<proteinExistence type="predicted"/>
<accession>W4KE98</accession>